<gene>
    <name evidence="1" type="ORF">BLNAU_18866</name>
</gene>
<evidence type="ECO:0000313" key="1">
    <source>
        <dbReference type="EMBL" id="KAK2946190.1"/>
    </source>
</evidence>
<protein>
    <submittedName>
        <fullName evidence="1">Uncharacterized protein</fullName>
    </submittedName>
</protein>
<comment type="caution">
    <text evidence="1">The sequence shown here is derived from an EMBL/GenBank/DDBJ whole genome shotgun (WGS) entry which is preliminary data.</text>
</comment>
<keyword evidence="2" id="KW-1185">Reference proteome</keyword>
<dbReference type="EMBL" id="JARBJD010000234">
    <property type="protein sequence ID" value="KAK2946190.1"/>
    <property type="molecule type" value="Genomic_DNA"/>
</dbReference>
<accession>A0ABQ9X348</accession>
<evidence type="ECO:0000313" key="2">
    <source>
        <dbReference type="Proteomes" id="UP001281761"/>
    </source>
</evidence>
<reference evidence="1 2" key="1">
    <citation type="journal article" date="2022" name="bioRxiv">
        <title>Genomics of Preaxostyla Flagellates Illuminates Evolutionary Transitions and the Path Towards Mitochondrial Loss.</title>
        <authorList>
            <person name="Novak L.V.F."/>
            <person name="Treitli S.C."/>
            <person name="Pyrih J."/>
            <person name="Halakuc P."/>
            <person name="Pipaliya S.V."/>
            <person name="Vacek V."/>
            <person name="Brzon O."/>
            <person name="Soukal P."/>
            <person name="Eme L."/>
            <person name="Dacks J.B."/>
            <person name="Karnkowska A."/>
            <person name="Elias M."/>
            <person name="Hampl V."/>
        </authorList>
    </citation>
    <scope>NUCLEOTIDE SEQUENCE [LARGE SCALE GENOMIC DNA]</scope>
    <source>
        <strain evidence="1">NAU3</strain>
        <tissue evidence="1">Gut</tissue>
    </source>
</reference>
<dbReference type="Proteomes" id="UP001281761">
    <property type="component" value="Unassembled WGS sequence"/>
</dbReference>
<proteinExistence type="predicted"/>
<sequence length="366" mass="41133">MFARLCTLPVQSASTHLPSHPLPSSDQSLSDIEEVIRGYSSSLRNCSEKETLPILSQIRTFLESDLDELPSRCAIAESCGLVSILSGIASSHSSIGLKSVASGMLAFVQNAIGSRDIQTTVHAMNDQLVELRTTVCNMATQLTEQFGRIDSRLMKHDLILNRLDDKRRFNMLQQSRFQRWSKQGADAVEIYDEDFIIRTGNTFRLRQRPKKEDTNFIPKTLFSPIICSDVAHLSFSIVQTNEGYRYGALSSHLIDTGTKSDFDNEYPDVACWGSRYIAGSNYPLNGARPQRKFHDIVLETDCRDGQPLFRHMKDSKVGSIISVNLSLPFRFAIQILHPSVSVTVKSLTFTAKPTLKGERETYNFRN</sequence>
<name>A0ABQ9X348_9EUKA</name>
<organism evidence="1 2">
    <name type="scientific">Blattamonas nauphoetae</name>
    <dbReference type="NCBI Taxonomy" id="2049346"/>
    <lineage>
        <taxon>Eukaryota</taxon>
        <taxon>Metamonada</taxon>
        <taxon>Preaxostyla</taxon>
        <taxon>Oxymonadida</taxon>
        <taxon>Blattamonas</taxon>
    </lineage>
</organism>